<evidence type="ECO:0000313" key="3">
    <source>
        <dbReference type="Proteomes" id="UP000658131"/>
    </source>
</evidence>
<keyword evidence="1" id="KW-0732">Signal</keyword>
<accession>A0ABR7NNB4</accession>
<feature type="chain" id="PRO_5046855369" evidence="1">
    <location>
        <begin position="24"/>
        <end position="361"/>
    </location>
</feature>
<comment type="caution">
    <text evidence="2">The sequence shown here is derived from an EMBL/GenBank/DDBJ whole genome shotgun (WGS) entry which is preliminary data.</text>
</comment>
<feature type="signal peptide" evidence="1">
    <location>
        <begin position="1"/>
        <end position="23"/>
    </location>
</feature>
<reference evidence="2 3" key="1">
    <citation type="submission" date="2020-08" db="EMBL/GenBank/DDBJ databases">
        <title>Genome public.</title>
        <authorList>
            <person name="Liu C."/>
            <person name="Sun Q."/>
        </authorList>
    </citation>
    <scope>NUCLEOTIDE SEQUENCE [LARGE SCALE GENOMIC DNA]</scope>
    <source>
        <strain evidence="2 3">BX1</strain>
    </source>
</reference>
<evidence type="ECO:0000313" key="2">
    <source>
        <dbReference type="EMBL" id="MBC8577123.1"/>
    </source>
</evidence>
<keyword evidence="3" id="KW-1185">Reference proteome</keyword>
<proteinExistence type="predicted"/>
<name>A0ABR7NNB4_9FIRM</name>
<dbReference type="RefSeq" id="WP_262400592.1">
    <property type="nucleotide sequence ID" value="NZ_JACRTB010000022.1"/>
</dbReference>
<organism evidence="2 3">
    <name type="scientific">Yanshouia hominis</name>
    <dbReference type="NCBI Taxonomy" id="2763673"/>
    <lineage>
        <taxon>Bacteria</taxon>
        <taxon>Bacillati</taxon>
        <taxon>Bacillota</taxon>
        <taxon>Clostridia</taxon>
        <taxon>Eubacteriales</taxon>
        <taxon>Oscillospiraceae</taxon>
        <taxon>Yanshouia</taxon>
    </lineage>
</organism>
<sequence>MKKILSIALAAAMVFSMSAASMAAQKPRSTRKSATSVETDYHNKSNQLIPGIYDAVGPFAYDVNDDKKLTEDPVEYGETAYYVLTDKDGTGITNSDSVDGLKIKAKWEEGDKLVKGVTIAKKKVTNMMGTVIPAANRYYYMLAVTVADSNSTSDADVIGTLTLNKTKSPKVKELKLAIDLNVNWAHSYLDSSGDYIVSDDLSDIKAEKYYSLKFDSDDTVELEFEDGSTFTVDVSGQGKTLVYFDTNFNSRLAAKYPLAELNFWNGNGAKFNRTGEFFLSASNYDSKVFLYELKSDGTLSEVASAEFDDKDEGFYFRTRALGSYVVSDMELEAGPADSGEAGTVTPVVPVVPVNPGTGAAA</sequence>
<dbReference type="EMBL" id="JACRTB010000022">
    <property type="protein sequence ID" value="MBC8577123.1"/>
    <property type="molecule type" value="Genomic_DNA"/>
</dbReference>
<dbReference type="Proteomes" id="UP000658131">
    <property type="component" value="Unassembled WGS sequence"/>
</dbReference>
<evidence type="ECO:0000256" key="1">
    <source>
        <dbReference type="SAM" id="SignalP"/>
    </source>
</evidence>
<protein>
    <submittedName>
        <fullName evidence="2">Uncharacterized protein</fullName>
    </submittedName>
</protein>
<gene>
    <name evidence="2" type="ORF">H8717_11990</name>
</gene>